<sequence length="1048" mass="119569">MSVQGDLAEQNESPLQVNECVVRNRHESCTTCTEKSEARLKELNSTLLKTNEIRKSSRDKHLTPKMQELKAQELVQRESKFISAYNSWKIHVREVRLKLKQECSESDLCDMMDGVEKRESELKGLYDSMRLQAVPSQEIRRKMDACSAVTADLIKIMNVRLVEDGMEFDAEAEKARLRVLLDCEYARSIYGSTVSRATVFSNHSKPSSESASISARRAETAALLAAKKAEMEMEADIDAQRQRLKKLENLRDIEVMEARLRVYTEEELRVRSQQCGSACSDVSNPSPLVPNTSSLSPQVTKGEVSVVQALQESMALSRLPVPEPFVFFGDPLKFIEWSTTFKALIERRCLNSADRLFYLQKYIDGEARSVLKGSFYRKDEQAYQQAWEKLNARYGHSFVAQRAFREKLNRWPKIGASEYVKLREFSDFLQSCSDAMPHIKGLQVLNDCEENQKILVKLPNWVTSRWNRYVTKQLDQDKDYPSFSEFASFVSKEARIACNPVSSLYALKICEEKPFKEIKRLRVNTLATTVNDLDAACAMALAPRQVINGGDEEPYAIKTDLGWSIIGGTPNGVNFKDVTSICHRISVRELPLVTPAAVRALELDLVDSRLGEKSISQDDVQFLQVLKEGVYHNECGHLEMPLPFETSPQLPNNKKLALVRLKHLKRKLDKDPQFKCDYRMFMEGVLRDGDAEIADEKLDMGNLCYIPHQGVYHPKKPNKIRVVFDCTDTFKGTALNDYLLTGPDLTNGLTGVLCRFRKHQIAVMCDIEKMFNRFHVIREDQDYLRFLWWLNGDLNTEPREYRMKVHLFGASSSPGCANYGLKCLASIEREYPLAASFITNNFYIDDSLISLESVELAIRLVEEAQARCAKGKLHLHKFVSNNRKVLASISESDRAVEVENVDFHNDYLPVKNVLGVRWDVENDAFTFNSVLDEKPATQRGILSIVASIYDTLGFLAPFIISGKKVLQEMCHKGISWDEPLHIELRSRWESWLKDLSNLEKVQIPIGLTSSNFRKILRTELQHLFDASSKGYGQCSYFRLVSVPRYIVP</sequence>
<dbReference type="Pfam" id="PF03564">
    <property type="entry name" value="DUF1759"/>
    <property type="match status" value="1"/>
</dbReference>
<dbReference type="InterPro" id="IPR008042">
    <property type="entry name" value="Retrotrans_Pao"/>
</dbReference>
<dbReference type="Pfam" id="PF05380">
    <property type="entry name" value="Peptidase_A17"/>
    <property type="match status" value="1"/>
</dbReference>
<evidence type="ECO:0000313" key="1">
    <source>
        <dbReference type="Proteomes" id="UP000515129"/>
    </source>
</evidence>
<dbReference type="GeneID" id="113040873"/>
<dbReference type="RefSeq" id="XP_026054858.1">
    <property type="nucleotide sequence ID" value="XM_026199073.1"/>
</dbReference>
<dbReference type="KEGG" id="caua:113040873"/>
<protein>
    <submittedName>
        <fullName evidence="2">Uncharacterized protein LOC113040873</fullName>
    </submittedName>
</protein>
<dbReference type="Gene3D" id="3.30.70.270">
    <property type="match status" value="1"/>
</dbReference>
<dbReference type="SUPFAM" id="SSF56672">
    <property type="entry name" value="DNA/RNA polymerases"/>
    <property type="match status" value="1"/>
</dbReference>
<dbReference type="PANTHER" id="PTHR47331:SF5">
    <property type="entry name" value="RIBONUCLEASE H"/>
    <property type="match status" value="1"/>
</dbReference>
<dbReference type="Proteomes" id="UP000515129">
    <property type="component" value="Chromosome 23"/>
</dbReference>
<dbReference type="InterPro" id="IPR005312">
    <property type="entry name" value="DUF1759"/>
</dbReference>
<gene>
    <name evidence="2" type="primary">LOC113040873</name>
</gene>
<dbReference type="InterPro" id="IPR043502">
    <property type="entry name" value="DNA/RNA_pol_sf"/>
</dbReference>
<organism evidence="1 2">
    <name type="scientific">Carassius auratus</name>
    <name type="common">Goldfish</name>
    <dbReference type="NCBI Taxonomy" id="7957"/>
    <lineage>
        <taxon>Eukaryota</taxon>
        <taxon>Metazoa</taxon>
        <taxon>Chordata</taxon>
        <taxon>Craniata</taxon>
        <taxon>Vertebrata</taxon>
        <taxon>Euteleostomi</taxon>
        <taxon>Actinopterygii</taxon>
        <taxon>Neopterygii</taxon>
        <taxon>Teleostei</taxon>
        <taxon>Ostariophysi</taxon>
        <taxon>Cypriniformes</taxon>
        <taxon>Cyprinidae</taxon>
        <taxon>Cyprininae</taxon>
        <taxon>Carassius</taxon>
    </lineage>
</organism>
<dbReference type="OrthoDB" id="10051210at2759"/>
<keyword evidence="1" id="KW-1185">Reference proteome</keyword>
<reference evidence="2" key="1">
    <citation type="submission" date="2025-08" db="UniProtKB">
        <authorList>
            <consortium name="RefSeq"/>
        </authorList>
    </citation>
    <scope>IDENTIFICATION</scope>
    <source>
        <strain evidence="2">Wakin</strain>
        <tissue evidence="2">Muscle</tissue>
    </source>
</reference>
<dbReference type="InterPro" id="IPR043128">
    <property type="entry name" value="Rev_trsase/Diguanyl_cyclase"/>
</dbReference>
<evidence type="ECO:0000313" key="2">
    <source>
        <dbReference type="RefSeq" id="XP_026054858.1"/>
    </source>
</evidence>
<dbReference type="CDD" id="cd01644">
    <property type="entry name" value="RT_pepA17"/>
    <property type="match status" value="1"/>
</dbReference>
<dbReference type="Gene3D" id="3.10.10.10">
    <property type="entry name" value="HIV Type 1 Reverse Transcriptase, subunit A, domain 1"/>
    <property type="match status" value="1"/>
</dbReference>
<name>A0A6P6J615_CARAU</name>
<dbReference type="AlphaFoldDB" id="A0A6P6J615"/>
<proteinExistence type="predicted"/>
<accession>A0A6P6J615</accession>
<dbReference type="PANTHER" id="PTHR47331">
    <property type="entry name" value="PHD-TYPE DOMAIN-CONTAINING PROTEIN"/>
    <property type="match status" value="1"/>
</dbReference>